<evidence type="ECO:0000313" key="2">
    <source>
        <dbReference type="EMBL" id="ERG60046.1"/>
    </source>
</evidence>
<sequence length="135" mass="15228">MPEFKILNNILDCMESNGTTYKMVEITINEALVEEINSDSKISYTLEELKMAADKCLAHEWLKHSYLGSGKYEHLRITPKGVGAARSKQKSEELKSSRSFLKKASDYIEDHKGLFIVLGFFLALATFALKIFGDS</sequence>
<keyword evidence="1" id="KW-0472">Membrane</keyword>
<gene>
    <name evidence="2" type="ORF">PUND_13671</name>
</gene>
<dbReference type="Proteomes" id="UP000016534">
    <property type="component" value="Unassembled WGS sequence"/>
</dbReference>
<dbReference type="EMBL" id="AHCF02000034">
    <property type="protein sequence ID" value="ERG60046.1"/>
    <property type="molecule type" value="Genomic_DNA"/>
</dbReference>
<feature type="transmembrane region" description="Helical" evidence="1">
    <location>
        <begin position="113"/>
        <end position="132"/>
    </location>
</feature>
<evidence type="ECO:0000313" key="3">
    <source>
        <dbReference type="Proteomes" id="UP000016534"/>
    </source>
</evidence>
<keyword evidence="3" id="KW-1185">Reference proteome</keyword>
<reference evidence="2" key="1">
    <citation type="journal article" date="2012" name="J. Bacteriol.">
        <title>Genome sequences of type strains of seven species of the marine bacterium Pseudoalteromonas.</title>
        <authorList>
            <person name="Xie B.B."/>
            <person name="Shu Y.L."/>
            <person name="Qin Q.L."/>
            <person name="Rong J.C."/>
            <person name="Zhang X.Y."/>
            <person name="Chen X.L."/>
            <person name="Shi M."/>
            <person name="He H.L."/>
            <person name="Zhou B.C."/>
            <person name="Zhang Y.Z."/>
        </authorList>
    </citation>
    <scope>NUCLEOTIDE SEQUENCE [LARGE SCALE GENOMIC DNA]</scope>
    <source>
        <strain evidence="2">NCIMB 2128</strain>
    </source>
</reference>
<keyword evidence="1" id="KW-0812">Transmembrane</keyword>
<keyword evidence="1" id="KW-1133">Transmembrane helix</keyword>
<accession>A0ABN0NFV9</accession>
<name>A0ABN0NFV9_9GAMM</name>
<proteinExistence type="predicted"/>
<protein>
    <submittedName>
        <fullName evidence="2">Uncharacterized protein</fullName>
    </submittedName>
</protein>
<comment type="caution">
    <text evidence="2">The sequence shown here is derived from an EMBL/GenBank/DDBJ whole genome shotgun (WGS) entry which is preliminary data.</text>
</comment>
<evidence type="ECO:0000256" key="1">
    <source>
        <dbReference type="SAM" id="Phobius"/>
    </source>
</evidence>
<organism evidence="2 3">
    <name type="scientific">Pseudoalteromonas undina</name>
    <dbReference type="NCBI Taxonomy" id="43660"/>
    <lineage>
        <taxon>Bacteria</taxon>
        <taxon>Pseudomonadati</taxon>
        <taxon>Pseudomonadota</taxon>
        <taxon>Gammaproteobacteria</taxon>
        <taxon>Alteromonadales</taxon>
        <taxon>Pseudoalteromonadaceae</taxon>
        <taxon>Pseudoalteromonas</taxon>
    </lineage>
</organism>
<reference evidence="2" key="2">
    <citation type="submission" date="2013-04" db="EMBL/GenBank/DDBJ databases">
        <title>Genome sequence of Pseudoalteromonas undina.</title>
        <authorList>
            <person name="Xie B.-B."/>
            <person name="Rong J.-C."/>
            <person name="Qin Q.-L."/>
            <person name="Shu Y.-L."/>
            <person name="Zhang Y.-Z."/>
        </authorList>
    </citation>
    <scope>NUCLEOTIDE SEQUENCE</scope>
    <source>
        <strain evidence="2">NCIMB 2128</strain>
    </source>
</reference>